<keyword evidence="1" id="KW-1133">Transmembrane helix</keyword>
<evidence type="ECO:0000313" key="2">
    <source>
        <dbReference type="EMBL" id="USQ79349.1"/>
    </source>
</evidence>
<evidence type="ECO:0000313" key="3">
    <source>
        <dbReference type="Proteomes" id="UP001056455"/>
    </source>
</evidence>
<keyword evidence="1" id="KW-0472">Membrane</keyword>
<accession>A0ABY4YRL6</accession>
<keyword evidence="3" id="KW-1185">Reference proteome</keyword>
<feature type="transmembrane region" description="Helical" evidence="1">
    <location>
        <begin position="115"/>
        <end position="134"/>
    </location>
</feature>
<feature type="transmembrane region" description="Helical" evidence="1">
    <location>
        <begin position="51"/>
        <end position="75"/>
    </location>
</feature>
<keyword evidence="1" id="KW-0812">Transmembrane</keyword>
<evidence type="ECO:0000256" key="1">
    <source>
        <dbReference type="SAM" id="Phobius"/>
    </source>
</evidence>
<name>A0ABY4YRL6_9MICO</name>
<organism evidence="2 3">
    <name type="scientific">Ornithinimicrobium faecis</name>
    <dbReference type="NCBI Taxonomy" id="2934158"/>
    <lineage>
        <taxon>Bacteria</taxon>
        <taxon>Bacillati</taxon>
        <taxon>Actinomycetota</taxon>
        <taxon>Actinomycetes</taxon>
        <taxon>Micrococcales</taxon>
        <taxon>Ornithinimicrobiaceae</taxon>
        <taxon>Ornithinimicrobium</taxon>
    </lineage>
</organism>
<feature type="transmembrane region" description="Helical" evidence="1">
    <location>
        <begin position="87"/>
        <end position="109"/>
    </location>
</feature>
<proteinExistence type="predicted"/>
<dbReference type="Proteomes" id="UP001056455">
    <property type="component" value="Chromosome"/>
</dbReference>
<evidence type="ECO:0008006" key="4">
    <source>
        <dbReference type="Google" id="ProtNLM"/>
    </source>
</evidence>
<feature type="transmembrane region" description="Helical" evidence="1">
    <location>
        <begin position="21"/>
        <end position="45"/>
    </location>
</feature>
<gene>
    <name evidence="2" type="ORF">NF556_17320</name>
</gene>
<dbReference type="EMBL" id="CP099489">
    <property type="protein sequence ID" value="USQ79349.1"/>
    <property type="molecule type" value="Genomic_DNA"/>
</dbReference>
<reference evidence="2" key="1">
    <citation type="submission" date="2022-06" db="EMBL/GenBank/DDBJ databases">
        <title>Ornithinimicrobium HY1793.</title>
        <authorList>
            <person name="Huang Y."/>
        </authorList>
    </citation>
    <scope>NUCLEOTIDE SEQUENCE</scope>
    <source>
        <strain evidence="2">HY1793</strain>
    </source>
</reference>
<protein>
    <recommendedName>
        <fullName evidence="4">ATP synthase protein I</fullName>
    </recommendedName>
</protein>
<sequence length="154" mass="15803">MPGSRSPQPRPRRALGSVRRRMVTFSLLPGLAVTLLAGVIAWAVWDEWAAISALIGGGIGVSIFLAGLVGITGVVAGPAYATMAGAFALLGLQVLVGFAVLFLLSRVGWIDMLPLGLGFLAAGMAFQIGTVVGYTGSRQLVFGGESDSTAGEVR</sequence>
<dbReference type="RefSeq" id="WP_252592355.1">
    <property type="nucleotide sequence ID" value="NZ_CP099489.1"/>
</dbReference>